<dbReference type="Proteomes" id="UP000470213">
    <property type="component" value="Unassembled WGS sequence"/>
</dbReference>
<name>A0A7X5LJ01_9ALTE</name>
<protein>
    <recommendedName>
        <fullName evidence="3">ADP-ribosylglycohydrolase</fullName>
    </recommendedName>
</protein>
<dbReference type="EMBL" id="JAAAWN010000003">
    <property type="protein sequence ID" value="NDV90204.1"/>
    <property type="molecule type" value="Genomic_DNA"/>
</dbReference>
<proteinExistence type="predicted"/>
<dbReference type="AlphaFoldDB" id="A0A7X5LJ01"/>
<evidence type="ECO:0000313" key="1">
    <source>
        <dbReference type="EMBL" id="NDV90204.1"/>
    </source>
</evidence>
<evidence type="ECO:0008006" key="3">
    <source>
        <dbReference type="Google" id="ProtNLM"/>
    </source>
</evidence>
<gene>
    <name evidence="1" type="ORF">GTH32_03225</name>
</gene>
<sequence length="106" mass="11788">MYRSSCSCQEVQIKVSGCCEQALDLETLSCNDDQSLTLTTHRRNISIDCAAHALGEIQLHPNQTQVFCNLCSTQLFTQNAGGEVELTVKYYGHDVLSEHHGQFNLP</sequence>
<accession>A0A7X5LJ01</accession>
<comment type="caution">
    <text evidence="1">The sequence shown here is derived from an EMBL/GenBank/DDBJ whole genome shotgun (WGS) entry which is preliminary data.</text>
</comment>
<organism evidence="1 2">
    <name type="scientific">Alteromonas profundi</name>
    <dbReference type="NCBI Taxonomy" id="2696062"/>
    <lineage>
        <taxon>Bacteria</taxon>
        <taxon>Pseudomonadati</taxon>
        <taxon>Pseudomonadota</taxon>
        <taxon>Gammaproteobacteria</taxon>
        <taxon>Alteromonadales</taxon>
        <taxon>Alteromonadaceae</taxon>
        <taxon>Alteromonas/Salinimonas group</taxon>
        <taxon>Alteromonas</taxon>
    </lineage>
</organism>
<evidence type="ECO:0000313" key="2">
    <source>
        <dbReference type="Proteomes" id="UP000470213"/>
    </source>
</evidence>
<reference evidence="1 2" key="1">
    <citation type="submission" date="2020-01" db="EMBL/GenBank/DDBJ databases">
        <authorList>
            <person name="Chen J."/>
            <person name="Zhu S."/>
            <person name="Yang J."/>
        </authorList>
    </citation>
    <scope>NUCLEOTIDE SEQUENCE [LARGE SCALE GENOMIC DNA]</scope>
    <source>
        <strain evidence="1 2">345S023</strain>
    </source>
</reference>
<dbReference type="RefSeq" id="WP_163083800.1">
    <property type="nucleotide sequence ID" value="NZ_JAAAWN010000003.1"/>
</dbReference>
<keyword evidence="2" id="KW-1185">Reference proteome</keyword>